<evidence type="ECO:0000313" key="3">
    <source>
        <dbReference type="Proteomes" id="UP000248584"/>
    </source>
</evidence>
<keyword evidence="1" id="KW-0812">Transmembrane</keyword>
<keyword evidence="3" id="KW-1185">Reference proteome</keyword>
<sequence length="71" mass="8338">MIANKETRASFQSRLIYSIAISGGFTLFFESLDYFFVDEPFQIWVAITSFILFAIALLIMSYYFMTKKVKR</sequence>
<name>A0ABX5PV91_9FLAO</name>
<evidence type="ECO:0000313" key="2">
    <source>
        <dbReference type="EMBL" id="PZX37897.1"/>
    </source>
</evidence>
<comment type="caution">
    <text evidence="2">The sequence shown here is derived from an EMBL/GenBank/DDBJ whole genome shotgun (WGS) entry which is preliminary data.</text>
</comment>
<keyword evidence="1" id="KW-1133">Transmembrane helix</keyword>
<protein>
    <submittedName>
        <fullName evidence="2">Uncharacterized protein</fullName>
    </submittedName>
</protein>
<keyword evidence="1" id="KW-0472">Membrane</keyword>
<evidence type="ECO:0000256" key="1">
    <source>
        <dbReference type="SAM" id="Phobius"/>
    </source>
</evidence>
<proteinExistence type="predicted"/>
<feature type="transmembrane region" description="Helical" evidence="1">
    <location>
        <begin position="15"/>
        <end position="37"/>
    </location>
</feature>
<accession>A0ABX5PV91</accession>
<dbReference type="RefSeq" id="WP_015363708.1">
    <property type="nucleotide sequence ID" value="NZ_QKZR01000006.1"/>
</dbReference>
<organism evidence="2 3">
    <name type="scientific">Nonlabens dokdonensis</name>
    <dbReference type="NCBI Taxonomy" id="328515"/>
    <lineage>
        <taxon>Bacteria</taxon>
        <taxon>Pseudomonadati</taxon>
        <taxon>Bacteroidota</taxon>
        <taxon>Flavobacteriia</taxon>
        <taxon>Flavobacteriales</taxon>
        <taxon>Flavobacteriaceae</taxon>
        <taxon>Nonlabens</taxon>
    </lineage>
</organism>
<dbReference type="Proteomes" id="UP000248584">
    <property type="component" value="Unassembled WGS sequence"/>
</dbReference>
<feature type="transmembrane region" description="Helical" evidence="1">
    <location>
        <begin position="43"/>
        <end position="65"/>
    </location>
</feature>
<dbReference type="EMBL" id="QKZR01000006">
    <property type="protein sequence ID" value="PZX37897.1"/>
    <property type="molecule type" value="Genomic_DNA"/>
</dbReference>
<gene>
    <name evidence="2" type="ORF">LX97_02992</name>
</gene>
<reference evidence="2 3" key="1">
    <citation type="submission" date="2018-06" db="EMBL/GenBank/DDBJ databases">
        <title>Genomic Encyclopedia of Archaeal and Bacterial Type Strains, Phase II (KMG-II): from individual species to whole genera.</title>
        <authorList>
            <person name="Goeker M."/>
        </authorList>
    </citation>
    <scope>NUCLEOTIDE SEQUENCE [LARGE SCALE GENOMIC DNA]</scope>
    <source>
        <strain evidence="2 3">DSM 17205</strain>
    </source>
</reference>